<feature type="non-terminal residue" evidence="1">
    <location>
        <position position="1"/>
    </location>
</feature>
<evidence type="ECO:0000313" key="2">
    <source>
        <dbReference type="Proteomes" id="UP001233999"/>
    </source>
</evidence>
<dbReference type="AlphaFoldDB" id="A0AAD7ZIK4"/>
<name>A0AAD7ZIK4_DIPPU</name>
<reference evidence="1" key="2">
    <citation type="submission" date="2023-05" db="EMBL/GenBank/DDBJ databases">
        <authorList>
            <person name="Fouks B."/>
        </authorList>
    </citation>
    <scope>NUCLEOTIDE SEQUENCE</scope>
    <source>
        <strain evidence="1">Stay&amp;Tobe</strain>
        <tissue evidence="1">Testes</tissue>
    </source>
</reference>
<dbReference type="Proteomes" id="UP001233999">
    <property type="component" value="Unassembled WGS sequence"/>
</dbReference>
<accession>A0AAD7ZIK4</accession>
<gene>
    <name evidence="1" type="ORF">L9F63_023460</name>
</gene>
<reference evidence="1" key="1">
    <citation type="journal article" date="2023" name="IScience">
        <title>Live-bearing cockroach genome reveals convergent evolutionary mechanisms linked to viviparity in insects and beyond.</title>
        <authorList>
            <person name="Fouks B."/>
            <person name="Harrison M.C."/>
            <person name="Mikhailova A.A."/>
            <person name="Marchal E."/>
            <person name="English S."/>
            <person name="Carruthers M."/>
            <person name="Jennings E.C."/>
            <person name="Chiamaka E.L."/>
            <person name="Frigard R.A."/>
            <person name="Pippel M."/>
            <person name="Attardo G.M."/>
            <person name="Benoit J.B."/>
            <person name="Bornberg-Bauer E."/>
            <person name="Tobe S.S."/>
        </authorList>
    </citation>
    <scope>NUCLEOTIDE SEQUENCE</scope>
    <source>
        <strain evidence="1">Stay&amp;Tobe</strain>
    </source>
</reference>
<keyword evidence="2" id="KW-1185">Reference proteome</keyword>
<organism evidence="1 2">
    <name type="scientific">Diploptera punctata</name>
    <name type="common">Pacific beetle cockroach</name>
    <dbReference type="NCBI Taxonomy" id="6984"/>
    <lineage>
        <taxon>Eukaryota</taxon>
        <taxon>Metazoa</taxon>
        <taxon>Ecdysozoa</taxon>
        <taxon>Arthropoda</taxon>
        <taxon>Hexapoda</taxon>
        <taxon>Insecta</taxon>
        <taxon>Pterygota</taxon>
        <taxon>Neoptera</taxon>
        <taxon>Polyneoptera</taxon>
        <taxon>Dictyoptera</taxon>
        <taxon>Blattodea</taxon>
        <taxon>Blaberoidea</taxon>
        <taxon>Blaberidae</taxon>
        <taxon>Diplopterinae</taxon>
        <taxon>Diploptera</taxon>
    </lineage>
</organism>
<sequence length="95" mass="11305">NLFHKTILQCLSNVTVKQINMIFERLTDPTTGLRIPWAHSRYRHQFRPSYFHFLAFFSTTLNLSKHNISKRFNTSSNKIYNVMWESYTAGDICMK</sequence>
<protein>
    <submittedName>
        <fullName evidence="1">Uncharacterized protein</fullName>
    </submittedName>
</protein>
<comment type="caution">
    <text evidence="1">The sequence shown here is derived from an EMBL/GenBank/DDBJ whole genome shotgun (WGS) entry which is preliminary data.</text>
</comment>
<feature type="non-terminal residue" evidence="1">
    <location>
        <position position="95"/>
    </location>
</feature>
<dbReference type="EMBL" id="JASPKZ010007938">
    <property type="protein sequence ID" value="KAJ9581364.1"/>
    <property type="molecule type" value="Genomic_DNA"/>
</dbReference>
<evidence type="ECO:0000313" key="1">
    <source>
        <dbReference type="EMBL" id="KAJ9581364.1"/>
    </source>
</evidence>
<proteinExistence type="predicted"/>